<reference evidence="2 3" key="1">
    <citation type="journal article" date="2024" name="G3 (Bethesda)">
        <title>Genome assembly of Hibiscus sabdariffa L. provides insights into metabolisms of medicinal natural products.</title>
        <authorList>
            <person name="Kim T."/>
        </authorList>
    </citation>
    <scope>NUCLEOTIDE SEQUENCE [LARGE SCALE GENOMIC DNA]</scope>
    <source>
        <strain evidence="2">TK-2024</strain>
        <tissue evidence="2">Old leaves</tissue>
    </source>
</reference>
<feature type="region of interest" description="Disordered" evidence="1">
    <location>
        <begin position="1"/>
        <end position="20"/>
    </location>
</feature>
<comment type="caution">
    <text evidence="2">The sequence shown here is derived from an EMBL/GenBank/DDBJ whole genome shotgun (WGS) entry which is preliminary data.</text>
</comment>
<protein>
    <submittedName>
        <fullName evidence="2">Uncharacterized protein</fullName>
    </submittedName>
</protein>
<evidence type="ECO:0000313" key="3">
    <source>
        <dbReference type="Proteomes" id="UP001396334"/>
    </source>
</evidence>
<accession>A0ABR2S4W7</accession>
<evidence type="ECO:0000256" key="1">
    <source>
        <dbReference type="SAM" id="MobiDB-lite"/>
    </source>
</evidence>
<gene>
    <name evidence="2" type="ORF">V6N11_054485</name>
</gene>
<feature type="compositionally biased region" description="Basic and acidic residues" evidence="1">
    <location>
        <begin position="56"/>
        <end position="77"/>
    </location>
</feature>
<dbReference type="Proteomes" id="UP001396334">
    <property type="component" value="Unassembled WGS sequence"/>
</dbReference>
<dbReference type="EMBL" id="JBBPBN010000017">
    <property type="protein sequence ID" value="KAK9019984.1"/>
    <property type="molecule type" value="Genomic_DNA"/>
</dbReference>
<proteinExistence type="predicted"/>
<name>A0ABR2S4W7_9ROSI</name>
<feature type="region of interest" description="Disordered" evidence="1">
    <location>
        <begin position="56"/>
        <end position="80"/>
    </location>
</feature>
<evidence type="ECO:0000313" key="2">
    <source>
        <dbReference type="EMBL" id="KAK9019984.1"/>
    </source>
</evidence>
<sequence>MHRLSILSTQNAVATEKSKQAHLLHHENNSWRRNGINPLLRHHHKTPLPLCWHSEERRDNKVENGKKKVEHSTHASHCDSSGAWVRGSSGCMGFTPFSARLYR</sequence>
<keyword evidence="3" id="KW-1185">Reference proteome</keyword>
<feature type="compositionally biased region" description="Polar residues" evidence="1">
    <location>
        <begin position="1"/>
        <end position="13"/>
    </location>
</feature>
<organism evidence="2 3">
    <name type="scientific">Hibiscus sabdariffa</name>
    <name type="common">roselle</name>
    <dbReference type="NCBI Taxonomy" id="183260"/>
    <lineage>
        <taxon>Eukaryota</taxon>
        <taxon>Viridiplantae</taxon>
        <taxon>Streptophyta</taxon>
        <taxon>Embryophyta</taxon>
        <taxon>Tracheophyta</taxon>
        <taxon>Spermatophyta</taxon>
        <taxon>Magnoliopsida</taxon>
        <taxon>eudicotyledons</taxon>
        <taxon>Gunneridae</taxon>
        <taxon>Pentapetalae</taxon>
        <taxon>rosids</taxon>
        <taxon>malvids</taxon>
        <taxon>Malvales</taxon>
        <taxon>Malvaceae</taxon>
        <taxon>Malvoideae</taxon>
        <taxon>Hibiscus</taxon>
    </lineage>
</organism>